<keyword evidence="3" id="KW-1185">Reference proteome</keyword>
<dbReference type="SUPFAM" id="SSF89796">
    <property type="entry name" value="CoA-transferase family III (CaiB/BaiF)"/>
    <property type="match status" value="1"/>
</dbReference>
<dbReference type="InterPro" id="IPR050509">
    <property type="entry name" value="CoA-transferase_III"/>
</dbReference>
<dbReference type="InterPro" id="IPR023606">
    <property type="entry name" value="CoA-Trfase_III_dom_1_sf"/>
</dbReference>
<keyword evidence="2" id="KW-0808">Transferase</keyword>
<accession>A0A917U9S7</accession>
<dbReference type="Pfam" id="PF02515">
    <property type="entry name" value="CoA_transf_3"/>
    <property type="match status" value="1"/>
</dbReference>
<proteinExistence type="predicted"/>
<name>A0A917U9S7_9ACTN</name>
<dbReference type="InterPro" id="IPR044855">
    <property type="entry name" value="CoA-Trfase_III_dom3_sf"/>
</dbReference>
<dbReference type="GO" id="GO:0016740">
    <property type="term" value="F:transferase activity"/>
    <property type="evidence" value="ECO:0007669"/>
    <property type="project" value="UniProtKB-KW"/>
</dbReference>
<protein>
    <submittedName>
        <fullName evidence="2">CoA transferase</fullName>
    </submittedName>
</protein>
<reference evidence="2" key="2">
    <citation type="submission" date="2020-09" db="EMBL/GenBank/DDBJ databases">
        <authorList>
            <person name="Sun Q."/>
            <person name="Ohkuma M."/>
        </authorList>
    </citation>
    <scope>NUCLEOTIDE SEQUENCE</scope>
    <source>
        <strain evidence="2">JCM 19831</strain>
    </source>
</reference>
<reference evidence="2" key="1">
    <citation type="journal article" date="2014" name="Int. J. Syst. Evol. Microbiol.">
        <title>Complete genome sequence of Corynebacterium casei LMG S-19264T (=DSM 44701T), isolated from a smear-ripened cheese.</title>
        <authorList>
            <consortium name="US DOE Joint Genome Institute (JGI-PGF)"/>
            <person name="Walter F."/>
            <person name="Albersmeier A."/>
            <person name="Kalinowski J."/>
            <person name="Ruckert C."/>
        </authorList>
    </citation>
    <scope>NUCLEOTIDE SEQUENCE</scope>
    <source>
        <strain evidence="2">JCM 19831</strain>
    </source>
</reference>
<organism evidence="2 3">
    <name type="scientific">Dactylosporangium sucinum</name>
    <dbReference type="NCBI Taxonomy" id="1424081"/>
    <lineage>
        <taxon>Bacteria</taxon>
        <taxon>Bacillati</taxon>
        <taxon>Actinomycetota</taxon>
        <taxon>Actinomycetes</taxon>
        <taxon>Micromonosporales</taxon>
        <taxon>Micromonosporaceae</taxon>
        <taxon>Dactylosporangium</taxon>
    </lineage>
</organism>
<dbReference type="EMBL" id="BMPI01000050">
    <property type="protein sequence ID" value="GGM64583.1"/>
    <property type="molecule type" value="Genomic_DNA"/>
</dbReference>
<comment type="caution">
    <text evidence="2">The sequence shown here is derived from an EMBL/GenBank/DDBJ whole genome shotgun (WGS) entry which is preliminary data.</text>
</comment>
<evidence type="ECO:0000256" key="1">
    <source>
        <dbReference type="SAM" id="MobiDB-lite"/>
    </source>
</evidence>
<dbReference type="Gene3D" id="3.30.1540.10">
    <property type="entry name" value="formyl-coa transferase, domain 3"/>
    <property type="match status" value="1"/>
</dbReference>
<dbReference type="PANTHER" id="PTHR48228:SF2">
    <property type="entry name" value="E-CINNAMOYL-COA:R-PHENYLLACTATE COA TRANSFERASE LARGE SUBUNIT"/>
    <property type="match status" value="1"/>
</dbReference>
<evidence type="ECO:0000313" key="3">
    <source>
        <dbReference type="Proteomes" id="UP000642070"/>
    </source>
</evidence>
<feature type="region of interest" description="Disordered" evidence="1">
    <location>
        <begin position="367"/>
        <end position="404"/>
    </location>
</feature>
<dbReference type="Proteomes" id="UP000642070">
    <property type="component" value="Unassembled WGS sequence"/>
</dbReference>
<dbReference type="AlphaFoldDB" id="A0A917U9S7"/>
<dbReference type="PANTHER" id="PTHR48228">
    <property type="entry name" value="SUCCINYL-COA--D-CITRAMALATE COA-TRANSFERASE"/>
    <property type="match status" value="1"/>
</dbReference>
<gene>
    <name evidence="2" type="ORF">GCM10007977_077530</name>
</gene>
<sequence length="404" mass="43959">MTKVLQGVRVLEVSTFGFVPSGGAALADLGADVIKVEHPAYGDPIRHIPCFGIAPGTGGLTLQWEAFNRGKRSVALDLKDPEARAVLLELARSADVFVTNYLPQTRRKLRIDVEDIRAANPKIIYARGHGQGVNGPEAEAGGFDVLSFWYRTGIADAVSVPGLPAPPLPAPAFGDVLSGLTLAGGIAAALFHRERGGEPTVVDVSLLGTGLWAMQIGIIAADQVDHETMRGPKRQIPGNPLVHQYLTSDRRLVALCFLDPQRHWKPFCVAIDRPELADDPRFADTEARRMHEDECVAVLAEEFARRSLAQWREILTRQEGQWAVSQTEAEVVSDPQTVANGYLTTIEYPGGLRQRVVPAPMQFDEEVGELKPAPTQGQHTDEVLDEAGIPAATRASLRERKALR</sequence>
<dbReference type="RefSeq" id="WP_190255031.1">
    <property type="nucleotide sequence ID" value="NZ_BMPI01000050.1"/>
</dbReference>
<evidence type="ECO:0000313" key="2">
    <source>
        <dbReference type="EMBL" id="GGM64583.1"/>
    </source>
</evidence>
<dbReference type="Gene3D" id="3.40.50.10540">
    <property type="entry name" value="Crotonobetainyl-coa:carnitine coa-transferase, domain 1"/>
    <property type="match status" value="1"/>
</dbReference>
<dbReference type="InterPro" id="IPR003673">
    <property type="entry name" value="CoA-Trfase_fam_III"/>
</dbReference>